<gene>
    <name evidence="1" type="ORF">NCTC8580_00479</name>
</gene>
<dbReference type="EMBL" id="UHJC01000001">
    <property type="protein sequence ID" value="SUP80424.1"/>
    <property type="molecule type" value="Genomic_DNA"/>
</dbReference>
<reference evidence="1 2" key="1">
    <citation type="submission" date="2018-06" db="EMBL/GenBank/DDBJ databases">
        <authorList>
            <consortium name="Pathogen Informatics"/>
            <person name="Doyle S."/>
        </authorList>
    </citation>
    <scope>NUCLEOTIDE SEQUENCE [LARGE SCALE GENOMIC DNA]</scope>
    <source>
        <strain evidence="1 2">NCTC8580</strain>
    </source>
</reference>
<sequence>MLYRWADSFDHIIPGHDPMVLQRYPAGTPETAEWIAQVDVVPLTQWT</sequence>
<evidence type="ECO:0000313" key="1">
    <source>
        <dbReference type="EMBL" id="SUP80424.1"/>
    </source>
</evidence>
<name>A0A380Q3M6_YERPU</name>
<evidence type="ECO:0000313" key="2">
    <source>
        <dbReference type="Proteomes" id="UP000255087"/>
    </source>
</evidence>
<protein>
    <submittedName>
        <fullName evidence="1">Metallo-beta-lactamase family protein</fullName>
    </submittedName>
</protein>
<proteinExistence type="predicted"/>
<dbReference type="AlphaFoldDB" id="A0A380Q3M6"/>
<accession>A0A380Q3M6</accession>
<organism evidence="1 2">
    <name type="scientific">Yersinia pseudotuberculosis</name>
    <dbReference type="NCBI Taxonomy" id="633"/>
    <lineage>
        <taxon>Bacteria</taxon>
        <taxon>Pseudomonadati</taxon>
        <taxon>Pseudomonadota</taxon>
        <taxon>Gammaproteobacteria</taxon>
        <taxon>Enterobacterales</taxon>
        <taxon>Yersiniaceae</taxon>
        <taxon>Yersinia</taxon>
    </lineage>
</organism>
<dbReference type="Proteomes" id="UP000255087">
    <property type="component" value="Unassembled WGS sequence"/>
</dbReference>